<dbReference type="Gene3D" id="3.30.40.10">
    <property type="entry name" value="Zinc/RING finger domain, C3HC4 (zinc finger)"/>
    <property type="match status" value="1"/>
</dbReference>
<evidence type="ECO:0000313" key="7">
    <source>
        <dbReference type="Proteomes" id="UP001172673"/>
    </source>
</evidence>
<protein>
    <submittedName>
        <fullName evidence="6">Histone deacetylase complex subunit</fullName>
    </submittedName>
</protein>
<proteinExistence type="predicted"/>
<dbReference type="InterPro" id="IPR013083">
    <property type="entry name" value="Znf_RING/FYVE/PHD"/>
</dbReference>
<dbReference type="Proteomes" id="UP001172673">
    <property type="component" value="Unassembled WGS sequence"/>
</dbReference>
<feature type="compositionally biased region" description="Low complexity" evidence="4">
    <location>
        <begin position="185"/>
        <end position="206"/>
    </location>
</feature>
<feature type="compositionally biased region" description="Basic and acidic residues" evidence="4">
    <location>
        <begin position="256"/>
        <end position="266"/>
    </location>
</feature>
<dbReference type="AlphaFoldDB" id="A0AA38XDQ5"/>
<comment type="caution">
    <text evidence="6">The sequence shown here is derived from an EMBL/GenBank/DDBJ whole genome shotgun (WGS) entry which is preliminary data.</text>
</comment>
<evidence type="ECO:0000256" key="3">
    <source>
        <dbReference type="ARBA" id="ARBA00022833"/>
    </source>
</evidence>
<dbReference type="InterPro" id="IPR019786">
    <property type="entry name" value="Zinc_finger_PHD-type_CS"/>
</dbReference>
<dbReference type="EMBL" id="JAPDRK010000006">
    <property type="protein sequence ID" value="KAJ9611485.1"/>
    <property type="molecule type" value="Genomic_DNA"/>
</dbReference>
<dbReference type="GO" id="GO:0033698">
    <property type="term" value="C:Rpd3L complex"/>
    <property type="evidence" value="ECO:0007669"/>
    <property type="project" value="TreeGrafter"/>
</dbReference>
<dbReference type="GO" id="GO:0061186">
    <property type="term" value="P:negative regulation of silent mating-type cassette heterochromatin formation"/>
    <property type="evidence" value="ECO:0007669"/>
    <property type="project" value="TreeGrafter"/>
</dbReference>
<evidence type="ECO:0000256" key="2">
    <source>
        <dbReference type="ARBA" id="ARBA00022771"/>
    </source>
</evidence>
<sequence length="607" mass="65658">MSPRRSSRARSSQLPPPGPNHANSTTSTTSKPDRDNRTSHRANSLRRSSSQPSESADGADSTSRAEQVAPRRSRRNGEDKEPVTKQQVDEEENDVEAADEEVTRCICGHAEYPGPSLALRQQLPDADALTDETGNFFVQCDNCGVWQHGGCMGFLAESILPDNYYCEQCKPEFHRVIRASNGPKSSRYIPIPEPPSSISSPLSSNPEMPRRKDSKTKQSEVTKRRATMNSRGAYDEDEMIRRAIEESKETGSLGKRTREESEDIKGNSKRLRTGSNSSDTVSKHSESPEPAGTEEGSSAGRTASQKLRGAAARNNREKEARDKEKEQQLAQRAEAANKRKARSERRRAEDSPPPTPSLSPSKAVQSNGKTKADSPPSSRPTTTTGRKAGGRPPARRGRLGRNQYTRDRENGDDESTPLRDASHDRNGGDKSNGTSPQGNGADGKDHTRPTTGHGHGHNINGESGRSSKAKTHPARTSLNEMKRRIAAILEFVGRMQTERTTQIAAQTASGNGSGGSSKGTNTPNGLSKSSSGSSLSAVGASALPTASLVRAVEAGLKGAQELTSGEDEALLSMMDEKDFKTMGSVDMMETLTKELVQWQSVYGVYSR</sequence>
<dbReference type="Pfam" id="PF20826">
    <property type="entry name" value="PHD_5"/>
    <property type="match status" value="1"/>
</dbReference>
<evidence type="ECO:0000256" key="4">
    <source>
        <dbReference type="SAM" id="MobiDB-lite"/>
    </source>
</evidence>
<gene>
    <name evidence="6" type="primary">CTI6</name>
    <name evidence="6" type="ORF">H2200_004669</name>
</gene>
<keyword evidence="7" id="KW-1185">Reference proteome</keyword>
<feature type="compositionally biased region" description="Low complexity" evidence="4">
    <location>
        <begin position="518"/>
        <end position="537"/>
    </location>
</feature>
<organism evidence="6 7">
    <name type="scientific">Cladophialophora chaetospira</name>
    <dbReference type="NCBI Taxonomy" id="386627"/>
    <lineage>
        <taxon>Eukaryota</taxon>
        <taxon>Fungi</taxon>
        <taxon>Dikarya</taxon>
        <taxon>Ascomycota</taxon>
        <taxon>Pezizomycotina</taxon>
        <taxon>Eurotiomycetes</taxon>
        <taxon>Chaetothyriomycetidae</taxon>
        <taxon>Chaetothyriales</taxon>
        <taxon>Herpotrichiellaceae</taxon>
        <taxon>Cladophialophora</taxon>
    </lineage>
</organism>
<feature type="domain" description="Zinc finger PHD-type" evidence="5">
    <location>
        <begin position="104"/>
        <end position="170"/>
    </location>
</feature>
<evidence type="ECO:0000256" key="1">
    <source>
        <dbReference type="ARBA" id="ARBA00022723"/>
    </source>
</evidence>
<dbReference type="InterPro" id="IPR003903">
    <property type="entry name" value="UIM_dom"/>
</dbReference>
<dbReference type="InterPro" id="IPR001965">
    <property type="entry name" value="Znf_PHD"/>
</dbReference>
<dbReference type="PANTHER" id="PTHR47793">
    <property type="entry name" value="HISTONE DEACETYLASE COMPLEX SUBUNIT CTI6"/>
    <property type="match status" value="1"/>
</dbReference>
<dbReference type="PROSITE" id="PS01359">
    <property type="entry name" value="ZF_PHD_1"/>
    <property type="match status" value="1"/>
</dbReference>
<evidence type="ECO:0000259" key="5">
    <source>
        <dbReference type="SMART" id="SM00249"/>
    </source>
</evidence>
<feature type="region of interest" description="Disordered" evidence="4">
    <location>
        <begin position="1"/>
        <end position="97"/>
    </location>
</feature>
<feature type="compositionally biased region" description="Basic and acidic residues" evidence="4">
    <location>
        <begin position="239"/>
        <end position="249"/>
    </location>
</feature>
<dbReference type="InterPro" id="IPR053051">
    <property type="entry name" value="HDAC_complex_subunit"/>
</dbReference>
<keyword evidence="3" id="KW-0862">Zinc</keyword>
<evidence type="ECO:0000313" key="6">
    <source>
        <dbReference type="EMBL" id="KAJ9611485.1"/>
    </source>
</evidence>
<feature type="compositionally biased region" description="Polar residues" evidence="4">
    <location>
        <begin position="21"/>
        <end position="30"/>
    </location>
</feature>
<accession>A0AA38XDQ5</accession>
<feature type="region of interest" description="Disordered" evidence="4">
    <location>
        <begin position="182"/>
        <end position="481"/>
    </location>
</feature>
<reference evidence="6" key="1">
    <citation type="submission" date="2022-10" db="EMBL/GenBank/DDBJ databases">
        <title>Culturing micro-colonial fungi from biological soil crusts in the Mojave desert and describing Neophaeococcomyces mojavensis, and introducing the new genera and species Taxawa tesnikishii.</title>
        <authorList>
            <person name="Kurbessoian T."/>
            <person name="Stajich J.E."/>
        </authorList>
    </citation>
    <scope>NUCLEOTIDE SEQUENCE</scope>
    <source>
        <strain evidence="6">TK_41</strain>
    </source>
</reference>
<dbReference type="GO" id="GO:0061188">
    <property type="term" value="P:negative regulation of rDNA heterochromatin formation"/>
    <property type="evidence" value="ECO:0007669"/>
    <property type="project" value="TreeGrafter"/>
</dbReference>
<dbReference type="InterPro" id="IPR011011">
    <property type="entry name" value="Znf_FYVE_PHD"/>
</dbReference>
<feature type="compositionally biased region" description="Polar residues" evidence="4">
    <location>
        <begin position="295"/>
        <end position="305"/>
    </location>
</feature>
<dbReference type="GO" id="GO:0008270">
    <property type="term" value="F:zinc ion binding"/>
    <property type="evidence" value="ECO:0007669"/>
    <property type="project" value="UniProtKB-KW"/>
</dbReference>
<feature type="compositionally biased region" description="Low complexity" evidence="4">
    <location>
        <begin position="374"/>
        <end position="392"/>
    </location>
</feature>
<feature type="region of interest" description="Disordered" evidence="4">
    <location>
        <begin position="506"/>
        <end position="537"/>
    </location>
</feature>
<dbReference type="PANTHER" id="PTHR47793:SF1">
    <property type="entry name" value="HISTONE DEACETYLASE COMPLEX SUBUNIT CTI6"/>
    <property type="match status" value="1"/>
</dbReference>
<dbReference type="GO" id="GO:0070210">
    <property type="term" value="C:Rpd3L-Expanded complex"/>
    <property type="evidence" value="ECO:0007669"/>
    <property type="project" value="TreeGrafter"/>
</dbReference>
<feature type="compositionally biased region" description="Basic and acidic residues" evidence="4">
    <location>
        <begin position="416"/>
        <end position="428"/>
    </location>
</feature>
<keyword evidence="1" id="KW-0479">Metal-binding</keyword>
<dbReference type="SMART" id="SM00249">
    <property type="entry name" value="PHD"/>
    <property type="match status" value="1"/>
</dbReference>
<feature type="compositionally biased region" description="Basic and acidic residues" evidence="4">
    <location>
        <begin position="314"/>
        <end position="327"/>
    </location>
</feature>
<feature type="compositionally biased region" description="Basic and acidic residues" evidence="4">
    <location>
        <begin position="208"/>
        <end position="223"/>
    </location>
</feature>
<feature type="compositionally biased region" description="Polar residues" evidence="4">
    <location>
        <begin position="429"/>
        <end position="438"/>
    </location>
</feature>
<dbReference type="PROSITE" id="PS50330">
    <property type="entry name" value="UIM"/>
    <property type="match status" value="1"/>
</dbReference>
<feature type="compositionally biased region" description="Low complexity" evidence="4">
    <location>
        <begin position="45"/>
        <end position="55"/>
    </location>
</feature>
<keyword evidence="2" id="KW-0863">Zinc-finger</keyword>
<dbReference type="SUPFAM" id="SSF57903">
    <property type="entry name" value="FYVE/PHD zinc finger"/>
    <property type="match status" value="1"/>
</dbReference>
<name>A0AA38XDQ5_9EURO</name>